<dbReference type="Pfam" id="PF02366">
    <property type="entry name" value="PMT"/>
    <property type="match status" value="1"/>
</dbReference>
<feature type="transmembrane region" description="Helical" evidence="9">
    <location>
        <begin position="189"/>
        <end position="212"/>
    </location>
</feature>
<dbReference type="Pfam" id="PF16192">
    <property type="entry name" value="PMT_4TMC"/>
    <property type="match status" value="2"/>
</dbReference>
<keyword evidence="13" id="KW-1185">Reference proteome</keyword>
<evidence type="ECO:0000259" key="10">
    <source>
        <dbReference type="Pfam" id="PF02366"/>
    </source>
</evidence>
<organism evidence="12 13">
    <name type="scientific">Porphyra umbilicalis</name>
    <name type="common">Purple laver</name>
    <name type="synonym">Red alga</name>
    <dbReference type="NCBI Taxonomy" id="2786"/>
    <lineage>
        <taxon>Eukaryota</taxon>
        <taxon>Rhodophyta</taxon>
        <taxon>Bangiophyceae</taxon>
        <taxon>Bangiales</taxon>
        <taxon>Bangiaceae</taxon>
        <taxon>Porphyra</taxon>
    </lineage>
</organism>
<dbReference type="AlphaFoldDB" id="A0A1X6PD91"/>
<name>A0A1X6PD91_PORUM</name>
<feature type="transmembrane region" description="Helical" evidence="9">
    <location>
        <begin position="475"/>
        <end position="495"/>
    </location>
</feature>
<evidence type="ECO:0000259" key="11">
    <source>
        <dbReference type="Pfam" id="PF16192"/>
    </source>
</evidence>
<dbReference type="UniPathway" id="UPA00378"/>
<evidence type="ECO:0000256" key="7">
    <source>
        <dbReference type="ARBA" id="ARBA00022989"/>
    </source>
</evidence>
<dbReference type="InterPro" id="IPR003342">
    <property type="entry name" value="ArnT-like_N"/>
</dbReference>
<evidence type="ECO:0000256" key="8">
    <source>
        <dbReference type="ARBA" id="ARBA00023136"/>
    </source>
</evidence>
<dbReference type="PANTHER" id="PTHR10050">
    <property type="entry name" value="DOLICHYL-PHOSPHATE-MANNOSE--PROTEIN MANNOSYLTRANSFERASE"/>
    <property type="match status" value="1"/>
</dbReference>
<dbReference type="InterPro" id="IPR027005">
    <property type="entry name" value="PMT-like"/>
</dbReference>
<comment type="subcellular location">
    <subcellularLocation>
        <location evidence="1">Endomembrane system</location>
        <topology evidence="1">Multi-pass membrane protein</topology>
    </subcellularLocation>
</comment>
<feature type="domain" description="ArnT-like N-terminal" evidence="10">
    <location>
        <begin position="16"/>
        <end position="212"/>
    </location>
</feature>
<evidence type="ECO:0000256" key="6">
    <source>
        <dbReference type="ARBA" id="ARBA00022692"/>
    </source>
</evidence>
<keyword evidence="4" id="KW-0328">Glycosyltransferase</keyword>
<accession>A0A1X6PD91</accession>
<keyword evidence="8 9" id="KW-0472">Membrane</keyword>
<comment type="pathway">
    <text evidence="2">Protein modification; protein glycosylation.</text>
</comment>
<feature type="transmembrane region" description="Helical" evidence="9">
    <location>
        <begin position="119"/>
        <end position="138"/>
    </location>
</feature>
<evidence type="ECO:0000256" key="3">
    <source>
        <dbReference type="ARBA" id="ARBA00007222"/>
    </source>
</evidence>
<feature type="transmembrane region" description="Helical" evidence="9">
    <location>
        <begin position="95"/>
        <end position="113"/>
    </location>
</feature>
<gene>
    <name evidence="12" type="ORF">BU14_0103s0048</name>
</gene>
<evidence type="ECO:0000256" key="4">
    <source>
        <dbReference type="ARBA" id="ARBA00022676"/>
    </source>
</evidence>
<evidence type="ECO:0000256" key="1">
    <source>
        <dbReference type="ARBA" id="ARBA00004127"/>
    </source>
</evidence>
<proteinExistence type="inferred from homology"/>
<evidence type="ECO:0000256" key="2">
    <source>
        <dbReference type="ARBA" id="ARBA00004922"/>
    </source>
</evidence>
<feature type="domain" description="Protein O-mannosyl-transferase C-terminal four TM" evidence="11">
    <location>
        <begin position="279"/>
        <end position="361"/>
    </location>
</feature>
<sequence length="518" mass="57315">MASLMGRSDSIAERVLFGLAFVTRFFHLADPAQIVFDEIHFAGFTNSILKREFFWDIHPVLGKLTLAFGGWLLGYQPSDFDFSGIGKDYGTLRYVPLREVSAFFGVLTVPLLYRTARVLGLSVPGALLAALFLCWDTMHVTEARLILMDSQVLFTGVLALYTALCLWRTRPRTPSRFLWLVLAGLGSGASISVKWTGLATPGLIAIVSFFGLHFLKEPLALVECAVAGASGLGLYTALFWVHLQVLTHSGPGDAFMPLEFQRTLIGSEHFDPAAPGLGFWRTFGEINRVMYTSNRDIVDDHNWASKWWQWVVNARGILFYTQESPPGSGLWAQIYLIGNPFIVVVVLAANTLFIAWLIFKVRYKLPRGDAAAVVGKALPAGDSVAPVDGKAALTRSTGGRPAVHTPVASTALDSQLPPAQRSVVATGVFLLFGWLTSLLPFVLVDRTSFLYHYLPALMYGELLAALLVDQLPRRLRVVACVALSTAAMVAFLYWAPWVYALPRSSDWHQTRRWMARWD</sequence>
<evidence type="ECO:0000313" key="13">
    <source>
        <dbReference type="Proteomes" id="UP000218209"/>
    </source>
</evidence>
<comment type="similarity">
    <text evidence="3">Belongs to the glycosyltransferase 39 family.</text>
</comment>
<dbReference type="GO" id="GO:0000030">
    <property type="term" value="F:mannosyltransferase activity"/>
    <property type="evidence" value="ECO:0007669"/>
    <property type="project" value="InterPro"/>
</dbReference>
<dbReference type="GO" id="GO:0016020">
    <property type="term" value="C:membrane"/>
    <property type="evidence" value="ECO:0007669"/>
    <property type="project" value="InterPro"/>
</dbReference>
<feature type="transmembrane region" description="Helical" evidence="9">
    <location>
        <begin position="150"/>
        <end position="169"/>
    </location>
</feature>
<evidence type="ECO:0000313" key="12">
    <source>
        <dbReference type="EMBL" id="OSX78705.1"/>
    </source>
</evidence>
<dbReference type="EMBL" id="KV918807">
    <property type="protein sequence ID" value="OSX78705.1"/>
    <property type="molecule type" value="Genomic_DNA"/>
</dbReference>
<keyword evidence="7 9" id="KW-1133">Transmembrane helix</keyword>
<feature type="transmembrane region" description="Helical" evidence="9">
    <location>
        <begin position="55"/>
        <end position="74"/>
    </location>
</feature>
<feature type="transmembrane region" description="Helical" evidence="9">
    <location>
        <begin position="334"/>
        <end position="359"/>
    </location>
</feature>
<protein>
    <submittedName>
        <fullName evidence="12">Uncharacterized protein</fullName>
    </submittedName>
</protein>
<dbReference type="GO" id="GO:0012505">
    <property type="term" value="C:endomembrane system"/>
    <property type="evidence" value="ECO:0007669"/>
    <property type="project" value="UniProtKB-SubCell"/>
</dbReference>
<dbReference type="Proteomes" id="UP000218209">
    <property type="component" value="Unassembled WGS sequence"/>
</dbReference>
<keyword evidence="5" id="KW-0808">Transferase</keyword>
<dbReference type="GO" id="GO:0006493">
    <property type="term" value="P:protein O-linked glycosylation"/>
    <property type="evidence" value="ECO:0007669"/>
    <property type="project" value="InterPro"/>
</dbReference>
<feature type="transmembrane region" description="Helical" evidence="9">
    <location>
        <begin position="423"/>
        <end position="443"/>
    </location>
</feature>
<evidence type="ECO:0000256" key="5">
    <source>
        <dbReference type="ARBA" id="ARBA00022679"/>
    </source>
</evidence>
<reference evidence="12 13" key="1">
    <citation type="submission" date="2017-03" db="EMBL/GenBank/DDBJ databases">
        <title>WGS assembly of Porphyra umbilicalis.</title>
        <authorList>
            <person name="Brawley S.H."/>
            <person name="Blouin N.A."/>
            <person name="Ficko-Blean E."/>
            <person name="Wheeler G.L."/>
            <person name="Lohr M."/>
            <person name="Goodson H.V."/>
            <person name="Jenkins J.W."/>
            <person name="Blaby-Haas C.E."/>
            <person name="Helliwell K.E."/>
            <person name="Chan C."/>
            <person name="Marriage T."/>
            <person name="Bhattacharya D."/>
            <person name="Klein A.S."/>
            <person name="Badis Y."/>
            <person name="Brodie J."/>
            <person name="Cao Y."/>
            <person name="Collen J."/>
            <person name="Dittami S.M."/>
            <person name="Gachon C.M."/>
            <person name="Green B.R."/>
            <person name="Karpowicz S."/>
            <person name="Kim J.W."/>
            <person name="Kudahl U."/>
            <person name="Lin S."/>
            <person name="Michel G."/>
            <person name="Mittag M."/>
            <person name="Olson B.J."/>
            <person name="Pangilinan J."/>
            <person name="Peng Y."/>
            <person name="Qiu H."/>
            <person name="Shu S."/>
            <person name="Singer J.T."/>
            <person name="Smith A.G."/>
            <person name="Sprecher B.N."/>
            <person name="Wagner V."/>
            <person name="Wang W."/>
            <person name="Wang Z.-Y."/>
            <person name="Yan J."/>
            <person name="Yarish C."/>
            <person name="Zoeuner-Riek S."/>
            <person name="Zhuang Y."/>
            <person name="Zou Y."/>
            <person name="Lindquist E.A."/>
            <person name="Grimwood J."/>
            <person name="Barry K."/>
            <person name="Rokhsar D.S."/>
            <person name="Schmutz J."/>
            <person name="Stiller J.W."/>
            <person name="Grossman A.R."/>
            <person name="Prochnik S.E."/>
        </authorList>
    </citation>
    <scope>NUCLEOTIDE SEQUENCE [LARGE SCALE GENOMIC DNA]</scope>
    <source>
        <strain evidence="12">4086291</strain>
    </source>
</reference>
<evidence type="ECO:0000256" key="9">
    <source>
        <dbReference type="SAM" id="Phobius"/>
    </source>
</evidence>
<keyword evidence="6 9" id="KW-0812">Transmembrane</keyword>
<dbReference type="OrthoDB" id="4896at2759"/>
<feature type="transmembrane region" description="Helical" evidence="9">
    <location>
        <begin position="449"/>
        <end position="468"/>
    </location>
</feature>
<feature type="domain" description="Protein O-mannosyl-transferase C-terminal four TM" evidence="11">
    <location>
        <begin position="420"/>
        <end position="517"/>
    </location>
</feature>
<dbReference type="InterPro" id="IPR032421">
    <property type="entry name" value="PMT_4TMC"/>
</dbReference>
<feature type="transmembrane region" description="Helical" evidence="9">
    <location>
        <begin position="219"/>
        <end position="241"/>
    </location>
</feature>